<reference evidence="2 3" key="2">
    <citation type="journal article" date="2012" name="Stand. Genomic Sci.">
        <title>Complete genome sequence of the sulfate-reducing firmicute Desulfotomaculum ruminis type strain (DL(T)).</title>
        <authorList>
            <person name="Spring S."/>
            <person name="Visser M."/>
            <person name="Lu M."/>
            <person name="Copeland A."/>
            <person name="Lapidus A."/>
            <person name="Lucas S."/>
            <person name="Cheng J.F."/>
            <person name="Han C."/>
            <person name="Tapia R."/>
            <person name="Goodwin L.A."/>
            <person name="Pitluck S."/>
            <person name="Ivanova N."/>
            <person name="Land M."/>
            <person name="Hauser L."/>
            <person name="Larimer F."/>
            <person name="Rohde M."/>
            <person name="Goker M."/>
            <person name="Detter J.C."/>
            <person name="Kyrpides N.C."/>
            <person name="Woyke T."/>
            <person name="Schaap P.J."/>
            <person name="Plugge C.M."/>
            <person name="Muyzer G."/>
            <person name="Kuever J."/>
            <person name="Pereira I.A."/>
            <person name="Parshina S.N."/>
            <person name="Bernier-Latmani R."/>
            <person name="Stams A.J."/>
            <person name="Klenk H.P."/>
        </authorList>
    </citation>
    <scope>NUCLEOTIDE SEQUENCE [LARGE SCALE GENOMIC DNA]</scope>
    <source>
        <strain evidence="3">ATCC 23193 / DSM 2154 / NCIB 8452 / DL</strain>
    </source>
</reference>
<gene>
    <name evidence="2" type="ordered locus">Desru_3744</name>
</gene>
<dbReference type="AlphaFoldDB" id="F6DQ00"/>
<dbReference type="RefSeq" id="WP_013843689.1">
    <property type="nucleotide sequence ID" value="NC_015589.1"/>
</dbReference>
<evidence type="ECO:0000256" key="1">
    <source>
        <dbReference type="SAM" id="Phobius"/>
    </source>
</evidence>
<reference evidence="3" key="1">
    <citation type="submission" date="2011-05" db="EMBL/GenBank/DDBJ databases">
        <title>Complete sequence of Desulfotomaculum ruminis DSM 2154.</title>
        <authorList>
            <person name="Lucas S."/>
            <person name="Copeland A."/>
            <person name="Lapidus A."/>
            <person name="Cheng J.-F."/>
            <person name="Goodwin L."/>
            <person name="Pitluck S."/>
            <person name="Lu M."/>
            <person name="Detter J.C."/>
            <person name="Han C."/>
            <person name="Tapia R."/>
            <person name="Land M."/>
            <person name="Hauser L."/>
            <person name="Kyrpides N."/>
            <person name="Ivanova N."/>
            <person name="Mikhailova N."/>
            <person name="Pagani I."/>
            <person name="Stams A.J.M."/>
            <person name="Plugge C.M."/>
            <person name="Muyzer G."/>
            <person name="Kuever J."/>
            <person name="Parshina S.N."/>
            <person name="Ivanova A.E."/>
            <person name="Nazina T.N."/>
            <person name="Brambilla E."/>
            <person name="Spring S."/>
            <person name="Klenk H.-P."/>
            <person name="Woyke T."/>
        </authorList>
    </citation>
    <scope>NUCLEOTIDE SEQUENCE [LARGE SCALE GENOMIC DNA]</scope>
    <source>
        <strain evidence="3">ATCC 23193 / DSM 2154 / NCIB 8452 / DL</strain>
    </source>
</reference>
<evidence type="ECO:0000313" key="3">
    <source>
        <dbReference type="Proteomes" id="UP000009234"/>
    </source>
</evidence>
<dbReference type="HOGENOM" id="CLU_3199000_0_0_9"/>
<name>F6DQ00_DESRL</name>
<proteinExistence type="predicted"/>
<protein>
    <submittedName>
        <fullName evidence="2">Uncharacterized protein</fullName>
    </submittedName>
</protein>
<keyword evidence="1" id="KW-0812">Transmembrane</keyword>
<dbReference type="Proteomes" id="UP000009234">
    <property type="component" value="Chromosome"/>
</dbReference>
<feature type="transmembrane region" description="Helical" evidence="1">
    <location>
        <begin position="15"/>
        <end position="31"/>
    </location>
</feature>
<dbReference type="EMBL" id="CP002780">
    <property type="protein sequence ID" value="AEG61944.1"/>
    <property type="molecule type" value="Genomic_DNA"/>
</dbReference>
<keyword evidence="3" id="KW-1185">Reference proteome</keyword>
<accession>F6DQ00</accession>
<keyword evidence="1" id="KW-0472">Membrane</keyword>
<organism evidence="2 3">
    <name type="scientific">Desulforamulus ruminis (strain ATCC 23193 / DSM 2154 / NCIMB 8452 / DL)</name>
    <name type="common">Desulfotomaculum ruminis</name>
    <dbReference type="NCBI Taxonomy" id="696281"/>
    <lineage>
        <taxon>Bacteria</taxon>
        <taxon>Bacillati</taxon>
        <taxon>Bacillota</taxon>
        <taxon>Clostridia</taxon>
        <taxon>Eubacteriales</taxon>
        <taxon>Peptococcaceae</taxon>
        <taxon>Desulforamulus</taxon>
    </lineage>
</organism>
<keyword evidence="1" id="KW-1133">Transmembrane helix</keyword>
<dbReference type="KEGG" id="dru:Desru_3744"/>
<sequence length="45" mass="5225">MPREIVGFLVNNFEAVAKLLTAIIVLITEYVKTKKPEKPKKNKRR</sequence>
<evidence type="ECO:0000313" key="2">
    <source>
        <dbReference type="EMBL" id="AEG61944.1"/>
    </source>
</evidence>